<comment type="caution">
    <text evidence="3">The sequence shown here is derived from an EMBL/GenBank/DDBJ whole genome shotgun (WGS) entry which is preliminary data.</text>
</comment>
<sequence length="160" mass="17940">MATTEPCFTCISYRTQLEQKEAIIAKYQKVVQFQHELIHELSISQKITTKDTASVTTNDEPALTAVREKSNRNYYRTYVGPLTGEVDKASLKQCLEESFGPVDTIDFIPGKSCAFANFFSPTAYHNAISEGAIMVKGIVLSVEQAKKPRFRYSKKKLSTS</sequence>
<dbReference type="Gene3D" id="3.30.70.330">
    <property type="match status" value="1"/>
</dbReference>
<dbReference type="AlphaFoldDB" id="A0A9N8YLF2"/>
<gene>
    <name evidence="3" type="ORF">FCALED_LOCUS175</name>
</gene>
<dbReference type="InterPro" id="IPR012677">
    <property type="entry name" value="Nucleotide-bd_a/b_plait_sf"/>
</dbReference>
<keyword evidence="4" id="KW-1185">Reference proteome</keyword>
<accession>A0A9N8YLF2</accession>
<protein>
    <submittedName>
        <fullName evidence="3">14064_t:CDS:1</fullName>
    </submittedName>
</protein>
<dbReference type="InterPro" id="IPR035979">
    <property type="entry name" value="RBD_domain_sf"/>
</dbReference>
<dbReference type="Proteomes" id="UP000789570">
    <property type="component" value="Unassembled WGS sequence"/>
</dbReference>
<dbReference type="EMBL" id="CAJVPQ010000013">
    <property type="protein sequence ID" value="CAG8436866.1"/>
    <property type="molecule type" value="Genomic_DNA"/>
</dbReference>
<dbReference type="OrthoDB" id="2309993at2759"/>
<dbReference type="SUPFAM" id="SSF54928">
    <property type="entry name" value="RNA-binding domain, RBD"/>
    <property type="match status" value="1"/>
</dbReference>
<evidence type="ECO:0000259" key="2">
    <source>
        <dbReference type="PROSITE" id="PS50102"/>
    </source>
</evidence>
<dbReference type="InterPro" id="IPR000504">
    <property type="entry name" value="RRM_dom"/>
</dbReference>
<evidence type="ECO:0000313" key="3">
    <source>
        <dbReference type="EMBL" id="CAG8436866.1"/>
    </source>
</evidence>
<dbReference type="Pfam" id="PF00076">
    <property type="entry name" value="RRM_1"/>
    <property type="match status" value="1"/>
</dbReference>
<feature type="domain" description="RRM" evidence="2">
    <location>
        <begin position="75"/>
        <end position="147"/>
    </location>
</feature>
<dbReference type="GO" id="GO:0003723">
    <property type="term" value="F:RNA binding"/>
    <property type="evidence" value="ECO:0007669"/>
    <property type="project" value="UniProtKB-UniRule"/>
</dbReference>
<evidence type="ECO:0000313" key="4">
    <source>
        <dbReference type="Proteomes" id="UP000789570"/>
    </source>
</evidence>
<organism evidence="3 4">
    <name type="scientific">Funneliformis caledonium</name>
    <dbReference type="NCBI Taxonomy" id="1117310"/>
    <lineage>
        <taxon>Eukaryota</taxon>
        <taxon>Fungi</taxon>
        <taxon>Fungi incertae sedis</taxon>
        <taxon>Mucoromycota</taxon>
        <taxon>Glomeromycotina</taxon>
        <taxon>Glomeromycetes</taxon>
        <taxon>Glomerales</taxon>
        <taxon>Glomeraceae</taxon>
        <taxon>Funneliformis</taxon>
    </lineage>
</organism>
<proteinExistence type="predicted"/>
<keyword evidence="1" id="KW-0694">RNA-binding</keyword>
<dbReference type="PROSITE" id="PS50102">
    <property type="entry name" value="RRM"/>
    <property type="match status" value="1"/>
</dbReference>
<reference evidence="3" key="1">
    <citation type="submission" date="2021-06" db="EMBL/GenBank/DDBJ databases">
        <authorList>
            <person name="Kallberg Y."/>
            <person name="Tangrot J."/>
            <person name="Rosling A."/>
        </authorList>
    </citation>
    <scope>NUCLEOTIDE SEQUENCE</scope>
    <source>
        <strain evidence="3">UK204</strain>
    </source>
</reference>
<name>A0A9N8YLF2_9GLOM</name>
<evidence type="ECO:0000256" key="1">
    <source>
        <dbReference type="PROSITE-ProRule" id="PRU00176"/>
    </source>
</evidence>